<feature type="active site" evidence="11">
    <location>
        <position position="270"/>
    </location>
</feature>
<dbReference type="Pfam" id="PF01820">
    <property type="entry name" value="Dala_Dala_lig_N"/>
    <property type="match status" value="1"/>
</dbReference>
<dbReference type="PANTHER" id="PTHR23132">
    <property type="entry name" value="D-ALANINE--D-ALANINE LIGASE"/>
    <property type="match status" value="1"/>
</dbReference>
<dbReference type="Pfam" id="PF07478">
    <property type="entry name" value="Dala_Dala_lig_C"/>
    <property type="match status" value="1"/>
</dbReference>
<feature type="active site" evidence="11">
    <location>
        <position position="133"/>
    </location>
</feature>
<keyword evidence="12" id="KW-0460">Magnesium</keyword>
<protein>
    <recommendedName>
        <fullName evidence="10">D-alanine--D-alanine ligase</fullName>
        <ecNumber evidence="10">6.3.2.4</ecNumber>
    </recommendedName>
    <alternativeName>
        <fullName evidence="10">D-Ala-D-Ala ligase</fullName>
    </alternativeName>
    <alternativeName>
        <fullName evidence="10">D-alanylalanine synthetase</fullName>
    </alternativeName>
</protein>
<gene>
    <name evidence="10" type="primary">ddl</name>
    <name evidence="15" type="ORF">A3I30_00720</name>
</gene>
<comment type="caution">
    <text evidence="15">The sequence shown here is derived from an EMBL/GenBank/DDBJ whole genome shotgun (WGS) entry which is preliminary data.</text>
</comment>
<dbReference type="PROSITE" id="PS50975">
    <property type="entry name" value="ATP_GRASP"/>
    <property type="match status" value="1"/>
</dbReference>
<dbReference type="InterPro" id="IPR000291">
    <property type="entry name" value="D-Ala_lig_Van_CS"/>
</dbReference>
<dbReference type="Proteomes" id="UP000177197">
    <property type="component" value="Unassembled WGS sequence"/>
</dbReference>
<dbReference type="PIRSF" id="PIRSF039102">
    <property type="entry name" value="Ddl/VanB"/>
    <property type="match status" value="1"/>
</dbReference>
<evidence type="ECO:0000256" key="7">
    <source>
        <dbReference type="ARBA" id="ARBA00022960"/>
    </source>
</evidence>
<keyword evidence="4 10" id="KW-0436">Ligase</keyword>
<dbReference type="Gene3D" id="3.30.470.20">
    <property type="entry name" value="ATP-grasp fold, B domain"/>
    <property type="match status" value="1"/>
</dbReference>
<dbReference type="InterPro" id="IPR005905">
    <property type="entry name" value="D_ala_D_ala"/>
</dbReference>
<keyword evidence="9 10" id="KW-0961">Cell wall biogenesis/degradation</keyword>
<dbReference type="GO" id="GO:0071555">
    <property type="term" value="P:cell wall organization"/>
    <property type="evidence" value="ECO:0007669"/>
    <property type="project" value="UniProtKB-KW"/>
</dbReference>
<evidence type="ECO:0000256" key="2">
    <source>
        <dbReference type="ARBA" id="ARBA00010871"/>
    </source>
</evidence>
<feature type="active site" evidence="11">
    <location>
        <position position="7"/>
    </location>
</feature>
<evidence type="ECO:0000256" key="8">
    <source>
        <dbReference type="ARBA" id="ARBA00022984"/>
    </source>
</evidence>
<accession>A0A1F5CA72</accession>
<dbReference type="Gene3D" id="3.30.1490.20">
    <property type="entry name" value="ATP-grasp fold, A domain"/>
    <property type="match status" value="1"/>
</dbReference>
<feature type="domain" description="ATP-grasp" evidence="14">
    <location>
        <begin position="95"/>
        <end position="292"/>
    </location>
</feature>
<dbReference type="NCBIfam" id="NF002378">
    <property type="entry name" value="PRK01372.1"/>
    <property type="match status" value="1"/>
</dbReference>
<feature type="binding site" evidence="12">
    <location>
        <position position="259"/>
    </location>
    <ligand>
        <name>Mg(2+)</name>
        <dbReference type="ChEBI" id="CHEBI:18420"/>
        <label>2</label>
    </ligand>
</feature>
<comment type="function">
    <text evidence="10">Cell wall formation.</text>
</comment>
<dbReference type="InterPro" id="IPR011761">
    <property type="entry name" value="ATP-grasp"/>
</dbReference>
<name>A0A1F5CA72_9BACT</name>
<evidence type="ECO:0000313" key="16">
    <source>
        <dbReference type="Proteomes" id="UP000177197"/>
    </source>
</evidence>
<dbReference type="EC" id="6.3.2.4" evidence="10"/>
<dbReference type="InterPro" id="IPR011095">
    <property type="entry name" value="Dala_Dala_lig_C"/>
</dbReference>
<reference evidence="15 16" key="1">
    <citation type="journal article" date="2016" name="Nat. Commun.">
        <title>Thousands of microbial genomes shed light on interconnected biogeochemical processes in an aquifer system.</title>
        <authorList>
            <person name="Anantharaman K."/>
            <person name="Brown C.T."/>
            <person name="Hug L.A."/>
            <person name="Sharon I."/>
            <person name="Castelle C.J."/>
            <person name="Probst A.J."/>
            <person name="Thomas B.C."/>
            <person name="Singh A."/>
            <person name="Wilkins M.J."/>
            <person name="Karaoz U."/>
            <person name="Brodie E.L."/>
            <person name="Williams K.H."/>
            <person name="Hubbard S.S."/>
            <person name="Banfield J.F."/>
        </authorList>
    </citation>
    <scope>NUCLEOTIDE SEQUENCE [LARGE SCALE GENOMIC DNA]</scope>
</reference>
<evidence type="ECO:0000313" key="15">
    <source>
        <dbReference type="EMBL" id="OGD39741.1"/>
    </source>
</evidence>
<proteinExistence type="inferred from homology"/>
<organism evidence="15 16">
    <name type="scientific">Candidatus Azambacteria bacterium RIFCSPLOWO2_02_FULL_44_14</name>
    <dbReference type="NCBI Taxonomy" id="1797306"/>
    <lineage>
        <taxon>Bacteria</taxon>
        <taxon>Candidatus Azamiibacteriota</taxon>
    </lineage>
</organism>
<keyword evidence="7 10" id="KW-0133">Cell shape</keyword>
<dbReference type="AlphaFoldDB" id="A0A1F5CA72"/>
<dbReference type="InterPro" id="IPR016185">
    <property type="entry name" value="PreATP-grasp_dom_sf"/>
</dbReference>
<evidence type="ECO:0000256" key="12">
    <source>
        <dbReference type="PIRSR" id="PIRSR039102-3"/>
    </source>
</evidence>
<sequence length="302" mass="32819">MGGPSSEHSVSLASGKMVLENMPERYEAVAVRLPKRGDFNLRSKLPKGMDLAFLALHGEWGEDGQVQKLLEKMKVPYTGSDSKASALAMNKSETLVLLKKKKIFAAPGVIIRKNGKMPPFGLPCVVKPNKRGSSVGVAIVRKKEAFNSAIRDAFKFDDEVMIEKFIPGTELTCGVLDDGRGKAAALMPTEIIAKKGDFFDYNSKYLAGGAQELTPARLDKKTLQKVRQTALKVHKAMGASGVSRTDMILARDGKIYVLEINTIPGMTETSLLPKGAAACGLNFPQLLDKIVKAALNRFNRPK</sequence>
<evidence type="ECO:0000256" key="5">
    <source>
        <dbReference type="ARBA" id="ARBA00022741"/>
    </source>
</evidence>
<dbReference type="UniPathway" id="UPA00219"/>
<dbReference type="InterPro" id="IPR013815">
    <property type="entry name" value="ATP_grasp_subdomain_1"/>
</dbReference>
<dbReference type="PROSITE" id="PS00844">
    <property type="entry name" value="DALA_DALA_LIGASE_2"/>
    <property type="match status" value="1"/>
</dbReference>
<dbReference type="InterPro" id="IPR011127">
    <property type="entry name" value="Dala_Dala_lig_N"/>
</dbReference>
<comment type="cofactor">
    <cofactor evidence="12">
        <name>Mg(2+)</name>
        <dbReference type="ChEBI" id="CHEBI:18420"/>
    </cofactor>
    <cofactor evidence="12">
        <name>Mn(2+)</name>
        <dbReference type="ChEBI" id="CHEBI:29035"/>
    </cofactor>
    <text evidence="12">Binds 2 magnesium or manganese ions per subunit.</text>
</comment>
<keyword evidence="8 10" id="KW-0573">Peptidoglycan synthesis</keyword>
<evidence type="ECO:0000256" key="10">
    <source>
        <dbReference type="HAMAP-Rule" id="MF_00047"/>
    </source>
</evidence>
<dbReference type="GO" id="GO:0005524">
    <property type="term" value="F:ATP binding"/>
    <property type="evidence" value="ECO:0007669"/>
    <property type="project" value="UniProtKB-UniRule"/>
</dbReference>
<dbReference type="GO" id="GO:0008360">
    <property type="term" value="P:regulation of cell shape"/>
    <property type="evidence" value="ECO:0007669"/>
    <property type="project" value="UniProtKB-KW"/>
</dbReference>
<comment type="subcellular location">
    <subcellularLocation>
        <location evidence="1 10">Cytoplasm</location>
    </subcellularLocation>
</comment>
<dbReference type="Gene3D" id="3.40.50.20">
    <property type="match status" value="1"/>
</dbReference>
<dbReference type="GO" id="GO:0005737">
    <property type="term" value="C:cytoplasm"/>
    <property type="evidence" value="ECO:0007669"/>
    <property type="project" value="UniProtKB-SubCell"/>
</dbReference>
<keyword evidence="5 13" id="KW-0547">Nucleotide-binding</keyword>
<evidence type="ECO:0000259" key="14">
    <source>
        <dbReference type="PROSITE" id="PS50975"/>
    </source>
</evidence>
<comment type="pathway">
    <text evidence="10">Cell wall biogenesis; peptidoglycan biosynthesis.</text>
</comment>
<dbReference type="SUPFAM" id="SSF56059">
    <property type="entry name" value="Glutathione synthetase ATP-binding domain-like"/>
    <property type="match status" value="1"/>
</dbReference>
<dbReference type="EMBL" id="MEYV01000019">
    <property type="protein sequence ID" value="OGD39741.1"/>
    <property type="molecule type" value="Genomic_DNA"/>
</dbReference>
<keyword evidence="12" id="KW-0464">Manganese</keyword>
<feature type="binding site" evidence="12">
    <location>
        <position position="259"/>
    </location>
    <ligand>
        <name>Mg(2+)</name>
        <dbReference type="ChEBI" id="CHEBI:18420"/>
        <label>1</label>
    </ligand>
</feature>
<evidence type="ECO:0000256" key="1">
    <source>
        <dbReference type="ARBA" id="ARBA00004496"/>
    </source>
</evidence>
<evidence type="ECO:0000256" key="4">
    <source>
        <dbReference type="ARBA" id="ARBA00022598"/>
    </source>
</evidence>
<dbReference type="GO" id="GO:0009252">
    <property type="term" value="P:peptidoglycan biosynthetic process"/>
    <property type="evidence" value="ECO:0007669"/>
    <property type="project" value="UniProtKB-UniRule"/>
</dbReference>
<feature type="binding site" evidence="12">
    <location>
        <position position="261"/>
    </location>
    <ligand>
        <name>Mg(2+)</name>
        <dbReference type="ChEBI" id="CHEBI:18420"/>
        <label>2</label>
    </ligand>
</feature>
<comment type="catalytic activity">
    <reaction evidence="10">
        <text>2 D-alanine + ATP = D-alanyl-D-alanine + ADP + phosphate + H(+)</text>
        <dbReference type="Rhea" id="RHEA:11224"/>
        <dbReference type="ChEBI" id="CHEBI:15378"/>
        <dbReference type="ChEBI" id="CHEBI:30616"/>
        <dbReference type="ChEBI" id="CHEBI:43474"/>
        <dbReference type="ChEBI" id="CHEBI:57416"/>
        <dbReference type="ChEBI" id="CHEBI:57822"/>
        <dbReference type="ChEBI" id="CHEBI:456216"/>
        <dbReference type="EC" id="6.3.2.4"/>
    </reaction>
</comment>
<keyword evidence="6 13" id="KW-0067">ATP-binding</keyword>
<dbReference type="GO" id="GO:0046872">
    <property type="term" value="F:metal ion binding"/>
    <property type="evidence" value="ECO:0007669"/>
    <property type="project" value="UniProtKB-KW"/>
</dbReference>
<evidence type="ECO:0000256" key="9">
    <source>
        <dbReference type="ARBA" id="ARBA00023316"/>
    </source>
</evidence>
<dbReference type="PANTHER" id="PTHR23132:SF23">
    <property type="entry name" value="D-ALANINE--D-ALANINE LIGASE B"/>
    <property type="match status" value="1"/>
</dbReference>
<evidence type="ECO:0000256" key="11">
    <source>
        <dbReference type="PIRSR" id="PIRSR039102-1"/>
    </source>
</evidence>
<keyword evidence="12" id="KW-0479">Metal-binding</keyword>
<dbReference type="NCBIfam" id="TIGR01205">
    <property type="entry name" value="D_ala_D_alaTIGR"/>
    <property type="match status" value="1"/>
</dbReference>
<evidence type="ECO:0000256" key="3">
    <source>
        <dbReference type="ARBA" id="ARBA00022490"/>
    </source>
</evidence>
<feature type="binding site" evidence="12">
    <location>
        <position position="246"/>
    </location>
    <ligand>
        <name>Mg(2+)</name>
        <dbReference type="ChEBI" id="CHEBI:18420"/>
        <label>1</label>
    </ligand>
</feature>
<dbReference type="HAMAP" id="MF_00047">
    <property type="entry name" value="Dala_Dala_lig"/>
    <property type="match status" value="1"/>
</dbReference>
<dbReference type="SUPFAM" id="SSF52440">
    <property type="entry name" value="PreATP-grasp domain"/>
    <property type="match status" value="1"/>
</dbReference>
<evidence type="ECO:0000256" key="6">
    <source>
        <dbReference type="ARBA" id="ARBA00022840"/>
    </source>
</evidence>
<dbReference type="GO" id="GO:0008716">
    <property type="term" value="F:D-alanine-D-alanine ligase activity"/>
    <property type="evidence" value="ECO:0007669"/>
    <property type="project" value="UniProtKB-UniRule"/>
</dbReference>
<comment type="similarity">
    <text evidence="2 10">Belongs to the D-alanine--D-alanine ligase family.</text>
</comment>
<keyword evidence="3 10" id="KW-0963">Cytoplasm</keyword>
<evidence type="ECO:0000256" key="13">
    <source>
        <dbReference type="PROSITE-ProRule" id="PRU00409"/>
    </source>
</evidence>